<accession>A0AAD5Y1Z1</accession>
<sequence>MKFDAHKKKASQKWKLKHAVGDSNKAKNNEKEIDVTESEISLEVDNDHKFRKRQLTSNEYRYKEDSKEDILAKEADIDVETEDLLAQLKENQLNADFDHSQFFQFKEEKIWNEREVKESTGKFNDALQINFQHLNNLMKLLPIETRCGLEKWEIEDFCKADNVKQNTMTNLVEDDKKNINQTNSRINLLKMESTISTGLKNLNEEKCIDGSNKKYSKIRQSEEKHAADSVKVQNSEISNQKVDLFQKKKETELVTNSSTEKEKQECLNNVDKEIVYRKGLDTSNISNNCGKDSHQDKFTKPDDLDVNKLEEWLDDILG</sequence>
<keyword evidence="3" id="KW-1185">Reference proteome</keyword>
<gene>
    <name evidence="2" type="ORF">HK099_006028</name>
</gene>
<dbReference type="AlphaFoldDB" id="A0AAD5Y1Z1"/>
<dbReference type="EMBL" id="JADGJW010000005">
    <property type="protein sequence ID" value="KAJ3228148.1"/>
    <property type="molecule type" value="Genomic_DNA"/>
</dbReference>
<organism evidence="2 3">
    <name type="scientific">Clydaea vesicula</name>
    <dbReference type="NCBI Taxonomy" id="447962"/>
    <lineage>
        <taxon>Eukaryota</taxon>
        <taxon>Fungi</taxon>
        <taxon>Fungi incertae sedis</taxon>
        <taxon>Chytridiomycota</taxon>
        <taxon>Chytridiomycota incertae sedis</taxon>
        <taxon>Chytridiomycetes</taxon>
        <taxon>Lobulomycetales</taxon>
        <taxon>Lobulomycetaceae</taxon>
        <taxon>Clydaea</taxon>
    </lineage>
</organism>
<feature type="compositionally biased region" description="Basic residues" evidence="1">
    <location>
        <begin position="1"/>
        <end position="18"/>
    </location>
</feature>
<dbReference type="Proteomes" id="UP001211065">
    <property type="component" value="Unassembled WGS sequence"/>
</dbReference>
<feature type="region of interest" description="Disordered" evidence="1">
    <location>
        <begin position="1"/>
        <end position="31"/>
    </location>
</feature>
<comment type="caution">
    <text evidence="2">The sequence shown here is derived from an EMBL/GenBank/DDBJ whole genome shotgun (WGS) entry which is preliminary data.</text>
</comment>
<proteinExistence type="predicted"/>
<evidence type="ECO:0000313" key="2">
    <source>
        <dbReference type="EMBL" id="KAJ3228148.1"/>
    </source>
</evidence>
<evidence type="ECO:0000256" key="1">
    <source>
        <dbReference type="SAM" id="MobiDB-lite"/>
    </source>
</evidence>
<name>A0AAD5Y1Z1_9FUNG</name>
<evidence type="ECO:0000313" key="3">
    <source>
        <dbReference type="Proteomes" id="UP001211065"/>
    </source>
</evidence>
<reference evidence="2" key="1">
    <citation type="submission" date="2020-05" db="EMBL/GenBank/DDBJ databases">
        <title>Phylogenomic resolution of chytrid fungi.</title>
        <authorList>
            <person name="Stajich J.E."/>
            <person name="Amses K."/>
            <person name="Simmons R."/>
            <person name="Seto K."/>
            <person name="Myers J."/>
            <person name="Bonds A."/>
            <person name="Quandt C.A."/>
            <person name="Barry K."/>
            <person name="Liu P."/>
            <person name="Grigoriev I."/>
            <person name="Longcore J.E."/>
            <person name="James T.Y."/>
        </authorList>
    </citation>
    <scope>NUCLEOTIDE SEQUENCE</scope>
    <source>
        <strain evidence="2">JEL0476</strain>
    </source>
</reference>
<protein>
    <submittedName>
        <fullName evidence="2">Uncharacterized protein</fullName>
    </submittedName>
</protein>